<feature type="transmembrane region" description="Helical" evidence="1">
    <location>
        <begin position="57"/>
        <end position="78"/>
    </location>
</feature>
<keyword evidence="4" id="KW-1185">Reference proteome</keyword>
<dbReference type="OrthoDB" id="4945834at2"/>
<dbReference type="Pfam" id="PF14018">
    <property type="entry name" value="DUF4234"/>
    <property type="match status" value="1"/>
</dbReference>
<keyword evidence="1" id="KW-0812">Transmembrane</keyword>
<evidence type="ECO:0000256" key="1">
    <source>
        <dbReference type="SAM" id="Phobius"/>
    </source>
</evidence>
<feature type="transmembrane region" description="Helical" evidence="1">
    <location>
        <begin position="93"/>
        <end position="111"/>
    </location>
</feature>
<evidence type="ECO:0000313" key="4">
    <source>
        <dbReference type="Proteomes" id="UP000179769"/>
    </source>
</evidence>
<feature type="transmembrane region" description="Helical" evidence="1">
    <location>
        <begin position="16"/>
        <end position="36"/>
    </location>
</feature>
<reference evidence="4" key="1">
    <citation type="submission" date="2016-07" db="EMBL/GenBank/DDBJ databases">
        <title>Frankia sp. NRRL B-16219 Genome sequencing.</title>
        <authorList>
            <person name="Ghodhbane-Gtari F."/>
            <person name="Swanson E."/>
            <person name="Gueddou A."/>
            <person name="Louati M."/>
            <person name="Nouioui I."/>
            <person name="Hezbri K."/>
            <person name="Abebe-Akele F."/>
            <person name="Simpson S."/>
            <person name="Morris K."/>
            <person name="Thomas K."/>
            <person name="Gtari M."/>
            <person name="Tisa L.S."/>
        </authorList>
    </citation>
    <scope>NUCLEOTIDE SEQUENCE [LARGE SCALE GENOMIC DNA]</scope>
    <source>
        <strain evidence="4">NRRL B-16219</strain>
    </source>
</reference>
<organism evidence="3 4">
    <name type="scientific">Parafrankia soli</name>
    <dbReference type="NCBI Taxonomy" id="2599596"/>
    <lineage>
        <taxon>Bacteria</taxon>
        <taxon>Bacillati</taxon>
        <taxon>Actinomycetota</taxon>
        <taxon>Actinomycetes</taxon>
        <taxon>Frankiales</taxon>
        <taxon>Frankiaceae</taxon>
        <taxon>Parafrankia</taxon>
    </lineage>
</organism>
<dbReference type="Proteomes" id="UP000179769">
    <property type="component" value="Unassembled WGS sequence"/>
</dbReference>
<accession>A0A1S1QU63</accession>
<dbReference type="EMBL" id="MAXA01000114">
    <property type="protein sequence ID" value="OHV36835.1"/>
    <property type="molecule type" value="Genomic_DNA"/>
</dbReference>
<feature type="domain" description="DUF4234" evidence="2">
    <location>
        <begin position="15"/>
        <end position="82"/>
    </location>
</feature>
<keyword evidence="1" id="KW-1133">Transmembrane helix</keyword>
<gene>
    <name evidence="3" type="ORF">BBK14_14415</name>
</gene>
<proteinExistence type="predicted"/>
<evidence type="ECO:0000259" key="2">
    <source>
        <dbReference type="Pfam" id="PF14018"/>
    </source>
</evidence>
<comment type="caution">
    <text evidence="3">The sequence shown here is derived from an EMBL/GenBank/DDBJ whole genome shotgun (WGS) entry which is preliminary data.</text>
</comment>
<keyword evidence="1" id="KW-0472">Membrane</keyword>
<protein>
    <recommendedName>
        <fullName evidence="2">DUF4234 domain-containing protein</fullName>
    </recommendedName>
</protein>
<dbReference type="InterPro" id="IPR025328">
    <property type="entry name" value="DUF4234"/>
</dbReference>
<evidence type="ECO:0000313" key="3">
    <source>
        <dbReference type="EMBL" id="OHV36835.1"/>
    </source>
</evidence>
<sequence length="135" mass="14856">MPPVGAGVLGKRRNPFGVWLGLPLITLGIYGFVWVYKTNKELAAYNSRIKVNPTLSLLAFLIGWVLIVPPFVAAWRLGTRTAEAQRAAGLPEISPGIAFLLWLIGGGPLYLQFEINKIWNRYPGAVEGQQVPLSR</sequence>
<name>A0A1S1QU63_9ACTN</name>
<dbReference type="AlphaFoldDB" id="A0A1S1QU63"/>